<reference evidence="2 3" key="1">
    <citation type="submission" date="2019-09" db="EMBL/GenBank/DDBJ databases">
        <title>Nocardioides panacisoli sp. nov., isolated from the soil of a ginseng field.</title>
        <authorList>
            <person name="Cho C."/>
        </authorList>
    </citation>
    <scope>NUCLEOTIDE SEQUENCE [LARGE SCALE GENOMIC DNA]</scope>
    <source>
        <strain evidence="2 3">BN140041</strain>
    </source>
</reference>
<feature type="compositionally biased region" description="Basic and acidic residues" evidence="1">
    <location>
        <begin position="73"/>
        <end position="90"/>
    </location>
</feature>
<comment type="caution">
    <text evidence="2">The sequence shown here is derived from an EMBL/GenBank/DDBJ whole genome shotgun (WGS) entry which is preliminary data.</text>
</comment>
<dbReference type="AlphaFoldDB" id="A0A5B1M7F5"/>
<evidence type="ECO:0000313" key="3">
    <source>
        <dbReference type="Proteomes" id="UP000324351"/>
    </source>
</evidence>
<sequence length="123" mass="13786">MPREPADTEAQDEAKDQAHDEVSTADASEQGQKFGRDAEDERKRAEEAGETVETPEGEFPADAKGFDGAPLEEILKDREERLAEENRPENTEVSNAGREFDGEKGMFTDEEGYEEAEKKYTLE</sequence>
<dbReference type="Proteomes" id="UP000324351">
    <property type="component" value="Unassembled WGS sequence"/>
</dbReference>
<accession>A0A5B1M7F5</accession>
<protein>
    <submittedName>
        <fullName evidence="2">Uncharacterized protein</fullName>
    </submittedName>
</protein>
<feature type="compositionally biased region" description="Basic and acidic residues" evidence="1">
    <location>
        <begin position="1"/>
        <end position="22"/>
    </location>
</feature>
<evidence type="ECO:0000313" key="2">
    <source>
        <dbReference type="EMBL" id="KAA1428438.1"/>
    </source>
</evidence>
<name>A0A5B1M7F5_9ACTN</name>
<feature type="compositionally biased region" description="Basic and acidic residues" evidence="1">
    <location>
        <begin position="34"/>
        <end position="47"/>
    </location>
</feature>
<proteinExistence type="predicted"/>
<gene>
    <name evidence="2" type="ORF">F0U47_05840</name>
</gene>
<keyword evidence="3" id="KW-1185">Reference proteome</keyword>
<reference evidence="2 3" key="2">
    <citation type="submission" date="2019-09" db="EMBL/GenBank/DDBJ databases">
        <authorList>
            <person name="Jin C."/>
        </authorList>
    </citation>
    <scope>NUCLEOTIDE SEQUENCE [LARGE SCALE GENOMIC DNA]</scope>
    <source>
        <strain evidence="2 3">BN140041</strain>
    </source>
</reference>
<dbReference type="RefSeq" id="WP_149749374.1">
    <property type="nucleotide sequence ID" value="NZ_VUJW01000002.1"/>
</dbReference>
<feature type="compositionally biased region" description="Basic and acidic residues" evidence="1">
    <location>
        <begin position="98"/>
        <end position="107"/>
    </location>
</feature>
<feature type="region of interest" description="Disordered" evidence="1">
    <location>
        <begin position="1"/>
        <end position="123"/>
    </location>
</feature>
<organism evidence="2 3">
    <name type="scientific">Nocardioides antri</name>
    <dbReference type="NCBI Taxonomy" id="2607659"/>
    <lineage>
        <taxon>Bacteria</taxon>
        <taxon>Bacillati</taxon>
        <taxon>Actinomycetota</taxon>
        <taxon>Actinomycetes</taxon>
        <taxon>Propionibacteriales</taxon>
        <taxon>Nocardioidaceae</taxon>
        <taxon>Nocardioides</taxon>
    </lineage>
</organism>
<dbReference type="EMBL" id="VUJW01000002">
    <property type="protein sequence ID" value="KAA1428438.1"/>
    <property type="molecule type" value="Genomic_DNA"/>
</dbReference>
<evidence type="ECO:0000256" key="1">
    <source>
        <dbReference type="SAM" id="MobiDB-lite"/>
    </source>
</evidence>